<dbReference type="InterPro" id="IPR050776">
    <property type="entry name" value="Ank_Repeat/CDKN_Inhibitor"/>
</dbReference>
<dbReference type="Pfam" id="PF12796">
    <property type="entry name" value="Ank_2"/>
    <property type="match status" value="1"/>
</dbReference>
<evidence type="ECO:0000256" key="4">
    <source>
        <dbReference type="SAM" id="MobiDB-lite"/>
    </source>
</evidence>
<dbReference type="InterPro" id="IPR036770">
    <property type="entry name" value="Ankyrin_rpt-contain_sf"/>
</dbReference>
<evidence type="ECO:0000313" key="6">
    <source>
        <dbReference type="Proteomes" id="UP001378592"/>
    </source>
</evidence>
<evidence type="ECO:0000313" key="5">
    <source>
        <dbReference type="EMBL" id="KAK7793506.1"/>
    </source>
</evidence>
<evidence type="ECO:0008006" key="7">
    <source>
        <dbReference type="Google" id="ProtNLM"/>
    </source>
</evidence>
<sequence>MRSNPDIVAALLAGGTPPNARPHGLPPALFAAISDGACVLELLEAGADPNAVDDEGQTPLHYAAAANEHTVIRILLTYDANLDARDNAGRTPIDLAPTDFVRRLLRPMPDPARPLPNGSVVTANNGD</sequence>
<dbReference type="EMBL" id="JAZDUA010000377">
    <property type="protein sequence ID" value="KAK7793506.1"/>
    <property type="molecule type" value="Genomic_DNA"/>
</dbReference>
<feature type="region of interest" description="Disordered" evidence="4">
    <location>
        <begin position="107"/>
        <end position="127"/>
    </location>
</feature>
<dbReference type="Proteomes" id="UP001378592">
    <property type="component" value="Unassembled WGS sequence"/>
</dbReference>
<dbReference type="PANTHER" id="PTHR24201">
    <property type="entry name" value="ANK_REP_REGION DOMAIN-CONTAINING PROTEIN"/>
    <property type="match status" value="1"/>
</dbReference>
<dbReference type="AlphaFoldDB" id="A0AAN9Z281"/>
<dbReference type="SUPFAM" id="SSF48403">
    <property type="entry name" value="Ankyrin repeat"/>
    <property type="match status" value="1"/>
</dbReference>
<accession>A0AAN9Z281</accession>
<evidence type="ECO:0000256" key="3">
    <source>
        <dbReference type="PROSITE-ProRule" id="PRU00023"/>
    </source>
</evidence>
<proteinExistence type="predicted"/>
<dbReference type="Gene3D" id="1.25.40.20">
    <property type="entry name" value="Ankyrin repeat-containing domain"/>
    <property type="match status" value="1"/>
</dbReference>
<evidence type="ECO:0000256" key="2">
    <source>
        <dbReference type="ARBA" id="ARBA00023043"/>
    </source>
</evidence>
<reference evidence="5 6" key="1">
    <citation type="submission" date="2024-03" db="EMBL/GenBank/DDBJ databases">
        <title>The genome assembly and annotation of the cricket Gryllus longicercus Weissman &amp; Gray.</title>
        <authorList>
            <person name="Szrajer S."/>
            <person name="Gray D."/>
            <person name="Ylla G."/>
        </authorList>
    </citation>
    <scope>NUCLEOTIDE SEQUENCE [LARGE SCALE GENOMIC DNA]</scope>
    <source>
        <strain evidence="5">DAG 2021-001</strain>
        <tissue evidence="5">Whole body minus gut</tissue>
    </source>
</reference>
<dbReference type="PROSITE" id="PS50297">
    <property type="entry name" value="ANK_REP_REGION"/>
    <property type="match status" value="1"/>
</dbReference>
<keyword evidence="1" id="KW-0677">Repeat</keyword>
<dbReference type="PROSITE" id="PS50088">
    <property type="entry name" value="ANK_REPEAT"/>
    <property type="match status" value="1"/>
</dbReference>
<comment type="caution">
    <text evidence="5">The sequence shown here is derived from an EMBL/GenBank/DDBJ whole genome shotgun (WGS) entry which is preliminary data.</text>
</comment>
<feature type="repeat" description="ANK" evidence="3">
    <location>
        <begin position="55"/>
        <end position="87"/>
    </location>
</feature>
<protein>
    <recommendedName>
        <fullName evidence="7">Ankyrin repeat domain-containing protein</fullName>
    </recommendedName>
</protein>
<keyword evidence="2 3" id="KW-0040">ANK repeat</keyword>
<keyword evidence="6" id="KW-1185">Reference proteome</keyword>
<evidence type="ECO:0000256" key="1">
    <source>
        <dbReference type="ARBA" id="ARBA00022737"/>
    </source>
</evidence>
<gene>
    <name evidence="5" type="ORF">R5R35_001842</name>
</gene>
<dbReference type="InterPro" id="IPR002110">
    <property type="entry name" value="Ankyrin_rpt"/>
</dbReference>
<organism evidence="5 6">
    <name type="scientific">Gryllus longicercus</name>
    <dbReference type="NCBI Taxonomy" id="2509291"/>
    <lineage>
        <taxon>Eukaryota</taxon>
        <taxon>Metazoa</taxon>
        <taxon>Ecdysozoa</taxon>
        <taxon>Arthropoda</taxon>
        <taxon>Hexapoda</taxon>
        <taxon>Insecta</taxon>
        <taxon>Pterygota</taxon>
        <taxon>Neoptera</taxon>
        <taxon>Polyneoptera</taxon>
        <taxon>Orthoptera</taxon>
        <taxon>Ensifera</taxon>
        <taxon>Gryllidea</taxon>
        <taxon>Grylloidea</taxon>
        <taxon>Gryllidae</taxon>
        <taxon>Gryllinae</taxon>
        <taxon>Gryllus</taxon>
    </lineage>
</organism>
<name>A0AAN9Z281_9ORTH</name>
<dbReference type="SMART" id="SM00248">
    <property type="entry name" value="ANK"/>
    <property type="match status" value="2"/>
</dbReference>